<dbReference type="Gene3D" id="3.40.190.290">
    <property type="match status" value="1"/>
</dbReference>
<dbReference type="Proteomes" id="UP000886841">
    <property type="component" value="Unassembled WGS sequence"/>
</dbReference>
<comment type="similarity">
    <text evidence="1">Belongs to the LysR transcriptional regulatory family.</text>
</comment>
<reference evidence="6" key="2">
    <citation type="journal article" date="2021" name="PeerJ">
        <title>Extensive microbial diversity within the chicken gut microbiome revealed by metagenomics and culture.</title>
        <authorList>
            <person name="Gilroy R."/>
            <person name="Ravi A."/>
            <person name="Getino M."/>
            <person name="Pursley I."/>
            <person name="Horton D.L."/>
            <person name="Alikhan N.F."/>
            <person name="Baker D."/>
            <person name="Gharbi K."/>
            <person name="Hall N."/>
            <person name="Watson M."/>
            <person name="Adriaenssens E.M."/>
            <person name="Foster-Nyarko E."/>
            <person name="Jarju S."/>
            <person name="Secka A."/>
            <person name="Antonio M."/>
            <person name="Oren A."/>
            <person name="Chaudhuri R.R."/>
            <person name="La Ragione R."/>
            <person name="Hildebrand F."/>
            <person name="Pallen M.J."/>
        </authorList>
    </citation>
    <scope>NUCLEOTIDE SEQUENCE</scope>
    <source>
        <strain evidence="6">ChiSxjej1B13-7041</strain>
    </source>
</reference>
<dbReference type="PRINTS" id="PR00039">
    <property type="entry name" value="HTHLYSR"/>
</dbReference>
<evidence type="ECO:0000313" key="6">
    <source>
        <dbReference type="EMBL" id="HIR92361.1"/>
    </source>
</evidence>
<evidence type="ECO:0000259" key="5">
    <source>
        <dbReference type="PROSITE" id="PS50931"/>
    </source>
</evidence>
<name>A0A9D1EIG7_9FIRM</name>
<keyword evidence="2" id="KW-0805">Transcription regulation</keyword>
<dbReference type="InterPro" id="IPR005119">
    <property type="entry name" value="LysR_subst-bd"/>
</dbReference>
<evidence type="ECO:0000256" key="3">
    <source>
        <dbReference type="ARBA" id="ARBA00023125"/>
    </source>
</evidence>
<dbReference type="InterPro" id="IPR036390">
    <property type="entry name" value="WH_DNA-bd_sf"/>
</dbReference>
<comment type="caution">
    <text evidence="6">The sequence shown here is derived from an EMBL/GenBank/DDBJ whole genome shotgun (WGS) entry which is preliminary data.</text>
</comment>
<dbReference type="Gene3D" id="1.10.10.10">
    <property type="entry name" value="Winged helix-like DNA-binding domain superfamily/Winged helix DNA-binding domain"/>
    <property type="match status" value="1"/>
</dbReference>
<dbReference type="CDD" id="cd05466">
    <property type="entry name" value="PBP2_LTTR_substrate"/>
    <property type="match status" value="1"/>
</dbReference>
<evidence type="ECO:0000256" key="4">
    <source>
        <dbReference type="ARBA" id="ARBA00023163"/>
    </source>
</evidence>
<sequence>MSFSKAAAHLGYTQSTITHQINSLEEELGVRLFDRHGKQFQLNQKGQELLQYANQLVSLEKEAKSMISDANTPPKGFLRIGVIESLGSYFLPDILSCYLESFPLVQIKVYTATTLEIMEMLRLNQIDLMLTLDNRVADEDWLCAWEKKEEIIFLCSKDHPFARRSNVSIKELSRENFLLTEKGCNYRQVFEQICNENRINLRFSLEIGSTNTILDFTQKGLGITFLPELTAKKELQAGKLSAFQAEGISIHMLIQLIYRKSKWCSPAMKAFISLVKDL</sequence>
<dbReference type="AlphaFoldDB" id="A0A9D1EIG7"/>
<dbReference type="GO" id="GO:0000976">
    <property type="term" value="F:transcription cis-regulatory region binding"/>
    <property type="evidence" value="ECO:0007669"/>
    <property type="project" value="TreeGrafter"/>
</dbReference>
<evidence type="ECO:0000313" key="7">
    <source>
        <dbReference type="Proteomes" id="UP000886841"/>
    </source>
</evidence>
<dbReference type="PANTHER" id="PTHR30126">
    <property type="entry name" value="HTH-TYPE TRANSCRIPTIONAL REGULATOR"/>
    <property type="match status" value="1"/>
</dbReference>
<dbReference type="SUPFAM" id="SSF46785">
    <property type="entry name" value="Winged helix' DNA-binding domain"/>
    <property type="match status" value="1"/>
</dbReference>
<gene>
    <name evidence="6" type="ORF">IAB98_02930</name>
</gene>
<keyword evidence="4" id="KW-0804">Transcription</keyword>
<dbReference type="InterPro" id="IPR036388">
    <property type="entry name" value="WH-like_DNA-bd_sf"/>
</dbReference>
<dbReference type="Pfam" id="PF03466">
    <property type="entry name" value="LysR_substrate"/>
    <property type="match status" value="1"/>
</dbReference>
<reference evidence="6" key="1">
    <citation type="submission" date="2020-10" db="EMBL/GenBank/DDBJ databases">
        <authorList>
            <person name="Gilroy R."/>
        </authorList>
    </citation>
    <scope>NUCLEOTIDE SEQUENCE</scope>
    <source>
        <strain evidence="6">ChiSxjej1B13-7041</strain>
    </source>
</reference>
<dbReference type="GO" id="GO:0003700">
    <property type="term" value="F:DNA-binding transcription factor activity"/>
    <property type="evidence" value="ECO:0007669"/>
    <property type="project" value="InterPro"/>
</dbReference>
<dbReference type="InterPro" id="IPR000847">
    <property type="entry name" value="LysR_HTH_N"/>
</dbReference>
<organism evidence="6 7">
    <name type="scientific">Candidatus Egerieimonas intestinavium</name>
    <dbReference type="NCBI Taxonomy" id="2840777"/>
    <lineage>
        <taxon>Bacteria</taxon>
        <taxon>Bacillati</taxon>
        <taxon>Bacillota</taxon>
        <taxon>Clostridia</taxon>
        <taxon>Lachnospirales</taxon>
        <taxon>Lachnospiraceae</taxon>
        <taxon>Lachnospiraceae incertae sedis</taxon>
        <taxon>Candidatus Egerieimonas</taxon>
    </lineage>
</organism>
<protein>
    <submittedName>
        <fullName evidence="6">LysR family transcriptional regulator</fullName>
    </submittedName>
</protein>
<feature type="domain" description="HTH lysR-type" evidence="5">
    <location>
        <begin position="1"/>
        <end position="43"/>
    </location>
</feature>
<dbReference type="PROSITE" id="PS50931">
    <property type="entry name" value="HTH_LYSR"/>
    <property type="match status" value="1"/>
</dbReference>
<dbReference type="SUPFAM" id="SSF53850">
    <property type="entry name" value="Periplasmic binding protein-like II"/>
    <property type="match status" value="1"/>
</dbReference>
<dbReference type="EMBL" id="DVHU01000024">
    <property type="protein sequence ID" value="HIR92361.1"/>
    <property type="molecule type" value="Genomic_DNA"/>
</dbReference>
<accession>A0A9D1EIG7</accession>
<dbReference type="PANTHER" id="PTHR30126:SF40">
    <property type="entry name" value="HTH-TYPE TRANSCRIPTIONAL REGULATOR GLTR"/>
    <property type="match status" value="1"/>
</dbReference>
<keyword evidence="3" id="KW-0238">DNA-binding</keyword>
<evidence type="ECO:0000256" key="2">
    <source>
        <dbReference type="ARBA" id="ARBA00023015"/>
    </source>
</evidence>
<dbReference type="Pfam" id="PF00126">
    <property type="entry name" value="HTH_1"/>
    <property type="match status" value="1"/>
</dbReference>
<proteinExistence type="inferred from homology"/>
<evidence type="ECO:0000256" key="1">
    <source>
        <dbReference type="ARBA" id="ARBA00009437"/>
    </source>
</evidence>